<accession>A0A0M0F377</accession>
<dbReference type="Proteomes" id="UP000037387">
    <property type="component" value="Unassembled WGS sequence"/>
</dbReference>
<dbReference type="PATRIC" id="fig|1350482.3.peg.3593"/>
<sequence>MFDPAARAHGIATAADPNTITDDILAWIGRR</sequence>
<evidence type="ECO:0000313" key="2">
    <source>
        <dbReference type="Proteomes" id="UP000037387"/>
    </source>
</evidence>
<dbReference type="EMBL" id="ATNL01000013">
    <property type="protein sequence ID" value="KON72019.1"/>
    <property type="molecule type" value="Genomic_DNA"/>
</dbReference>
<dbReference type="AlphaFoldDB" id="A0A0M0F377"/>
<comment type="caution">
    <text evidence="1">The sequence shown here is derived from an EMBL/GenBank/DDBJ whole genome shotgun (WGS) entry which is preliminary data.</text>
</comment>
<reference evidence="1 2" key="1">
    <citation type="journal article" date="2015" name="Sci. Rep.">
        <title>Functional and structural properties of a novel cellulosome-like multienzyme complex: efficient glycoside hydrolysis of water-insoluble 7-xylosyl-10-deacetylpaclitaxel.</title>
        <authorList>
            <person name="Dou T.Y."/>
            <person name="Luan H.W."/>
            <person name="Ge G.B."/>
            <person name="Dong M.M."/>
            <person name="Zou H.F."/>
            <person name="He Y.Q."/>
            <person name="Cui P."/>
            <person name="Wang J.Y."/>
            <person name="Hao D.C."/>
            <person name="Yang S.L."/>
            <person name="Yang L."/>
        </authorList>
    </citation>
    <scope>NUCLEOTIDE SEQUENCE [LARGE SCALE GENOMIC DNA]</scope>
    <source>
        <strain evidence="1 2">F16</strain>
    </source>
</reference>
<evidence type="ECO:0000313" key="1">
    <source>
        <dbReference type="EMBL" id="KON72019.1"/>
    </source>
</evidence>
<name>A0A0M0F377_CELCE</name>
<keyword evidence="2" id="KW-1185">Reference proteome</keyword>
<protein>
    <submittedName>
        <fullName evidence="1">Uncharacterized protein</fullName>
    </submittedName>
</protein>
<organism evidence="1 2">
    <name type="scientific">Cellulosimicrobium cellulans F16</name>
    <dbReference type="NCBI Taxonomy" id="1350482"/>
    <lineage>
        <taxon>Bacteria</taxon>
        <taxon>Bacillati</taxon>
        <taxon>Actinomycetota</taxon>
        <taxon>Actinomycetes</taxon>
        <taxon>Micrococcales</taxon>
        <taxon>Promicromonosporaceae</taxon>
        <taxon>Cellulosimicrobium</taxon>
    </lineage>
</organism>
<gene>
    <name evidence="1" type="ORF">M768_16280</name>
</gene>
<proteinExistence type="predicted"/>